<evidence type="ECO:0000313" key="2">
    <source>
        <dbReference type="Proteomes" id="UP001163324"/>
    </source>
</evidence>
<dbReference type="Proteomes" id="UP001163324">
    <property type="component" value="Chromosome 1"/>
</dbReference>
<name>A0ACC0VD30_9HYPO</name>
<gene>
    <name evidence="1" type="ORF">N3K66_000207</name>
</gene>
<comment type="caution">
    <text evidence="1">The sequence shown here is derived from an EMBL/GenBank/DDBJ whole genome shotgun (WGS) entry which is preliminary data.</text>
</comment>
<organism evidence="1 2">
    <name type="scientific">Trichothecium roseum</name>
    <dbReference type="NCBI Taxonomy" id="47278"/>
    <lineage>
        <taxon>Eukaryota</taxon>
        <taxon>Fungi</taxon>
        <taxon>Dikarya</taxon>
        <taxon>Ascomycota</taxon>
        <taxon>Pezizomycotina</taxon>
        <taxon>Sordariomycetes</taxon>
        <taxon>Hypocreomycetidae</taxon>
        <taxon>Hypocreales</taxon>
        <taxon>Hypocreales incertae sedis</taxon>
        <taxon>Trichothecium</taxon>
    </lineage>
</organism>
<sequence length="390" mass="43079">MPVAAPISVLTSAPLVSAAFVIFSLVTYIFTRTRKPRLPRCRASSSPEKVSSPETRPDRLAIHPLNDFDWRTQEPRKLRPFKKTYHITMAIQSDTPSDLITIDRDYLDRVSLRRALIQRHGSTVHGCVPAGEAAVAEVYAYLFTSYLPTRYPTVFSTSPSSSSSSPSLTSSSSPPVLLHNAATGLSLPAQPSPCPLENLRRVGETVEEDMFILQPTDEGHRAVAFVCCFPAGFDGSQKLGRLLREIHAPVPGYGKIGASMERFFARLEVGRSVKRTNWSIQLDDELFRWQPHDTGLDDKHAADDTAAKASDASNGLLRVELQTLTRLPRTRSVLFSFKTYLYPLRDVRAEGLGPDLADAVDGLDGGNCPGMWTYKGSRHWAAAACEYLRS</sequence>
<accession>A0ACC0VD30</accession>
<proteinExistence type="predicted"/>
<keyword evidence="2" id="KW-1185">Reference proteome</keyword>
<protein>
    <submittedName>
        <fullName evidence="1">Uncharacterized protein</fullName>
    </submittedName>
</protein>
<evidence type="ECO:0000313" key="1">
    <source>
        <dbReference type="EMBL" id="KAI9903678.1"/>
    </source>
</evidence>
<dbReference type="EMBL" id="CM047940">
    <property type="protein sequence ID" value="KAI9903678.1"/>
    <property type="molecule type" value="Genomic_DNA"/>
</dbReference>
<reference evidence="1" key="1">
    <citation type="submission" date="2022-10" db="EMBL/GenBank/DDBJ databases">
        <title>Complete Genome of Trichothecium roseum strain YXFP-22015, a Plant Pathogen Isolated from Citrus.</title>
        <authorList>
            <person name="Wang Y."/>
            <person name="Zhu L."/>
        </authorList>
    </citation>
    <scope>NUCLEOTIDE SEQUENCE</scope>
    <source>
        <strain evidence="1">YXFP-22015</strain>
    </source>
</reference>